<dbReference type="Proteomes" id="UP000186373">
    <property type="component" value="Unassembled WGS sequence"/>
</dbReference>
<reference evidence="6" key="1">
    <citation type="submission" date="2017-01" db="EMBL/GenBank/DDBJ databases">
        <authorList>
            <person name="Varghese N."/>
            <person name="Submissions S."/>
        </authorList>
    </citation>
    <scope>NUCLEOTIDE SEQUENCE [LARGE SCALE GENOMIC DNA]</scope>
    <source>
        <strain evidence="6">DSM 17126</strain>
    </source>
</reference>
<dbReference type="SUPFAM" id="SSF51215">
    <property type="entry name" value="Regulatory protein AraC"/>
    <property type="match status" value="1"/>
</dbReference>
<evidence type="ECO:0000313" key="5">
    <source>
        <dbReference type="EMBL" id="SIS33273.1"/>
    </source>
</evidence>
<evidence type="ECO:0000256" key="1">
    <source>
        <dbReference type="ARBA" id="ARBA00023015"/>
    </source>
</evidence>
<accession>A0A1N7I8B0</accession>
<dbReference type="PANTHER" id="PTHR43280:SF32">
    <property type="entry name" value="TRANSCRIPTIONAL REGULATORY PROTEIN"/>
    <property type="match status" value="1"/>
</dbReference>
<organism evidence="5 6">
    <name type="scientific">Chryseobacterium shigense</name>
    <dbReference type="NCBI Taxonomy" id="297244"/>
    <lineage>
        <taxon>Bacteria</taxon>
        <taxon>Pseudomonadati</taxon>
        <taxon>Bacteroidota</taxon>
        <taxon>Flavobacteriia</taxon>
        <taxon>Flavobacteriales</taxon>
        <taxon>Weeksellaceae</taxon>
        <taxon>Chryseobacterium group</taxon>
        <taxon>Chryseobacterium</taxon>
    </lineage>
</organism>
<dbReference type="Gene3D" id="1.10.10.60">
    <property type="entry name" value="Homeodomain-like"/>
    <property type="match status" value="1"/>
</dbReference>
<dbReference type="SUPFAM" id="SSF46689">
    <property type="entry name" value="Homeodomain-like"/>
    <property type="match status" value="1"/>
</dbReference>
<protein>
    <submittedName>
        <fullName evidence="5">AraC-type DNA-binding protein</fullName>
    </submittedName>
</protein>
<dbReference type="GO" id="GO:0003700">
    <property type="term" value="F:DNA-binding transcription factor activity"/>
    <property type="evidence" value="ECO:0007669"/>
    <property type="project" value="InterPro"/>
</dbReference>
<dbReference type="InterPro" id="IPR018060">
    <property type="entry name" value="HTH_AraC"/>
</dbReference>
<dbReference type="Pfam" id="PF12833">
    <property type="entry name" value="HTH_18"/>
    <property type="match status" value="1"/>
</dbReference>
<keyword evidence="2 5" id="KW-0238">DNA-binding</keyword>
<name>A0A1N7I8B0_9FLAO</name>
<evidence type="ECO:0000259" key="4">
    <source>
        <dbReference type="PROSITE" id="PS01124"/>
    </source>
</evidence>
<evidence type="ECO:0000256" key="2">
    <source>
        <dbReference type="ARBA" id="ARBA00023125"/>
    </source>
</evidence>
<feature type="domain" description="HTH araC/xylS-type" evidence="4">
    <location>
        <begin position="191"/>
        <end position="293"/>
    </location>
</feature>
<dbReference type="AlphaFoldDB" id="A0A1N7I8B0"/>
<keyword evidence="1" id="KW-0805">Transcription regulation</keyword>
<dbReference type="EMBL" id="FTNY01000002">
    <property type="protein sequence ID" value="SIS33273.1"/>
    <property type="molecule type" value="Genomic_DNA"/>
</dbReference>
<dbReference type="PROSITE" id="PS01124">
    <property type="entry name" value="HTH_ARAC_FAMILY_2"/>
    <property type="match status" value="1"/>
</dbReference>
<evidence type="ECO:0000256" key="3">
    <source>
        <dbReference type="ARBA" id="ARBA00023163"/>
    </source>
</evidence>
<keyword evidence="6" id="KW-1185">Reference proteome</keyword>
<keyword evidence="3" id="KW-0804">Transcription</keyword>
<dbReference type="InterPro" id="IPR009057">
    <property type="entry name" value="Homeodomain-like_sf"/>
</dbReference>
<dbReference type="SMART" id="SM00342">
    <property type="entry name" value="HTH_ARAC"/>
    <property type="match status" value="1"/>
</dbReference>
<dbReference type="GO" id="GO:0043565">
    <property type="term" value="F:sequence-specific DNA binding"/>
    <property type="evidence" value="ECO:0007669"/>
    <property type="project" value="InterPro"/>
</dbReference>
<evidence type="ECO:0000313" key="6">
    <source>
        <dbReference type="Proteomes" id="UP000186373"/>
    </source>
</evidence>
<sequence>MNRNIPNLAIDELTLGQNINWQTRDYYVTKDPVNNLLRYFPLRQNCYMISICTSGSMRVRLNGEEITLEINTLAIFTPSTIIDVIEISKDYRCHLVIFMKSFLIETLNNIYFLERFQFLNNNGLFNLRLDANNISNLLSHIDKIITTQKNKTHPYRHDIVRNLIIILIYETDNILKRHISVNNSGNSYGQEKILSDFQVLLRKKFYMERKVGFYSKELSISTQLLTNIVRKYTGKSAKDHIEEMVLTQAKVFLRSGKYNVSEVATLLYYDNIEEFSRFFKRKTSVTPLKFSRNTHL</sequence>
<gene>
    <name evidence="5" type="ORF">SAMN05421639_102571</name>
</gene>
<dbReference type="PANTHER" id="PTHR43280">
    <property type="entry name" value="ARAC-FAMILY TRANSCRIPTIONAL REGULATOR"/>
    <property type="match status" value="1"/>
</dbReference>
<proteinExistence type="predicted"/>
<dbReference type="InterPro" id="IPR037923">
    <property type="entry name" value="HTH-like"/>
</dbReference>